<dbReference type="Proteomes" id="UP001479606">
    <property type="component" value="Unassembled WGS sequence"/>
</dbReference>
<gene>
    <name evidence="1" type="ORF">AAFH49_12715</name>
</gene>
<evidence type="ECO:0000313" key="1">
    <source>
        <dbReference type="EMBL" id="MEL5995072.1"/>
    </source>
</evidence>
<protein>
    <submittedName>
        <fullName evidence="1">Phage tail protein</fullName>
    </submittedName>
</protein>
<dbReference type="InterPro" id="IPR011747">
    <property type="entry name" value="CHP02241"/>
</dbReference>
<dbReference type="PANTHER" id="PTHR38009:SF1">
    <property type="entry name" value="CONSERVED HYPOTHETICAL PHAGE TAIL PROTEIN"/>
    <property type="match status" value="1"/>
</dbReference>
<dbReference type="PANTHER" id="PTHR38009">
    <property type="entry name" value="CONSERVED HYPOTHETICAL PHAGE TAIL PROTEIN"/>
    <property type="match status" value="1"/>
</dbReference>
<proteinExistence type="predicted"/>
<dbReference type="RefSeq" id="WP_342298600.1">
    <property type="nucleotide sequence ID" value="NZ_JBCEVZ010000028.1"/>
</dbReference>
<dbReference type="Pfam" id="PF06841">
    <property type="entry name" value="Phage_T4_gp19"/>
    <property type="match status" value="1"/>
</dbReference>
<sequence>MADDSSAQSQTIWPLAKFYFQVDGLGGGVGNYFNEVTGLDTETQVIEYRHGNSTNFSTIKMPGLQKVGNVTLKKGIFVKDNKFWTWYNTIKMNTIKRTTVVIKLFDESGKPTMTWTLNNAWPTKITGTDLKSDGNEAVIETLELAYETLTIANG</sequence>
<dbReference type="NCBIfam" id="TIGR02241">
    <property type="entry name" value="conserved hypothetical phage tail region protein"/>
    <property type="match status" value="1"/>
</dbReference>
<accession>A0ABU9LWG2</accession>
<dbReference type="InterPro" id="IPR010667">
    <property type="entry name" value="Phage_T4_Gp19"/>
</dbReference>
<reference evidence="1 2" key="1">
    <citation type="journal article" date="2018" name="Arch. Microbiol.">
        <title>Hymenobacter segetis sp. nov., isolated from soil.</title>
        <authorList>
            <person name="Ten L.N."/>
            <person name="Lim S.J."/>
            <person name="Kim B.O."/>
            <person name="Kang I.K."/>
            <person name="Jung H.Y."/>
        </authorList>
    </citation>
    <scope>NUCLEOTIDE SEQUENCE [LARGE SCALE GENOMIC DNA]</scope>
    <source>
        <strain evidence="1 2">S7-3-11</strain>
    </source>
</reference>
<evidence type="ECO:0000313" key="2">
    <source>
        <dbReference type="Proteomes" id="UP001479606"/>
    </source>
</evidence>
<comment type="caution">
    <text evidence="1">The sequence shown here is derived from an EMBL/GenBank/DDBJ whole genome shotgun (WGS) entry which is preliminary data.</text>
</comment>
<organism evidence="1 2">
    <name type="scientific">Hymenobacter segetis</name>
    <dbReference type="NCBI Taxonomy" id="2025509"/>
    <lineage>
        <taxon>Bacteria</taxon>
        <taxon>Pseudomonadati</taxon>
        <taxon>Bacteroidota</taxon>
        <taxon>Cytophagia</taxon>
        <taxon>Cytophagales</taxon>
        <taxon>Hymenobacteraceae</taxon>
        <taxon>Hymenobacter</taxon>
    </lineage>
</organism>
<name>A0ABU9LWG2_9BACT</name>
<keyword evidence="2" id="KW-1185">Reference proteome</keyword>
<dbReference type="EMBL" id="JBCEVZ010000028">
    <property type="protein sequence ID" value="MEL5995072.1"/>
    <property type="molecule type" value="Genomic_DNA"/>
</dbReference>